<dbReference type="CDD" id="cd06225">
    <property type="entry name" value="HAMP"/>
    <property type="match status" value="1"/>
</dbReference>
<dbReference type="SUPFAM" id="SSF158472">
    <property type="entry name" value="HAMP domain-like"/>
    <property type="match status" value="1"/>
</dbReference>
<keyword evidence="1" id="KW-0175">Coiled coil</keyword>
<evidence type="ECO:0000256" key="1">
    <source>
        <dbReference type="SAM" id="Coils"/>
    </source>
</evidence>
<dbReference type="EMBL" id="DWWJ01000091">
    <property type="protein sequence ID" value="HJC40868.1"/>
    <property type="molecule type" value="Genomic_DNA"/>
</dbReference>
<protein>
    <submittedName>
        <fullName evidence="4">Methyl-accepting chemotaxis protein</fullName>
    </submittedName>
</protein>
<dbReference type="InterPro" id="IPR003660">
    <property type="entry name" value="HAMP_dom"/>
</dbReference>
<evidence type="ECO:0000259" key="3">
    <source>
        <dbReference type="PROSITE" id="PS50885"/>
    </source>
</evidence>
<dbReference type="GO" id="GO:0007165">
    <property type="term" value="P:signal transduction"/>
    <property type="evidence" value="ECO:0007669"/>
    <property type="project" value="InterPro"/>
</dbReference>
<keyword evidence="2" id="KW-1133">Transmembrane helix</keyword>
<feature type="transmembrane region" description="Helical" evidence="2">
    <location>
        <begin position="352"/>
        <end position="375"/>
    </location>
</feature>
<feature type="transmembrane region" description="Helical" evidence="2">
    <location>
        <begin position="518"/>
        <end position="545"/>
    </location>
</feature>
<proteinExistence type="predicted"/>
<reference evidence="4" key="1">
    <citation type="journal article" date="2021" name="PeerJ">
        <title>Extensive microbial diversity within the chicken gut microbiome revealed by metagenomics and culture.</title>
        <authorList>
            <person name="Gilroy R."/>
            <person name="Ravi A."/>
            <person name="Getino M."/>
            <person name="Pursley I."/>
            <person name="Horton D.L."/>
            <person name="Alikhan N.F."/>
            <person name="Baker D."/>
            <person name="Gharbi K."/>
            <person name="Hall N."/>
            <person name="Watson M."/>
            <person name="Adriaenssens E.M."/>
            <person name="Foster-Nyarko E."/>
            <person name="Jarju S."/>
            <person name="Secka A."/>
            <person name="Antonio M."/>
            <person name="Oren A."/>
            <person name="Chaudhuri R.R."/>
            <person name="La Ragione R."/>
            <person name="Hildebrand F."/>
            <person name="Pallen M.J."/>
        </authorList>
    </citation>
    <scope>NUCLEOTIDE SEQUENCE</scope>
    <source>
        <strain evidence="4">CHK186-1790</strain>
    </source>
</reference>
<reference evidence="4" key="2">
    <citation type="submission" date="2021-04" db="EMBL/GenBank/DDBJ databases">
        <authorList>
            <person name="Gilroy R."/>
        </authorList>
    </citation>
    <scope>NUCLEOTIDE SEQUENCE</scope>
    <source>
        <strain evidence="4">CHK186-1790</strain>
    </source>
</reference>
<accession>A0A9D2P0I3</accession>
<sequence length="874" mass="94568">MERLKKWGVFLVLLALVGSGAALLFWGLGAECLSVLRTGTGQTQYLLTAADAEGNIYALGRSEEGYELVIGDADGRRTDRWTLTAEGLPQESWPAAVYPASGGAVYLGLYQTEGAETHLQLYRLTDQGRTAELLLDEPCQGESLPEQMDSLRFSAFSEVDSVVTFAVIEGDTARFYQRTSASSGLELLQEVTEPGLHTAMALSDGSMVLAAGEGLVRTSGETIALEGNETVIRLLQAGTGIYYVDGASLAVFYADYADWRPYSFLELSKDAYDLDACTDLWVTRNGDALLLMDGQRLLMDRGSTVSDLTGLLYRPASQCVLILLGLVLGVLVVTTLLWYLVCEERRFRLPMLVRWGVLLAAAAALGVAALLRWGVAPAAQAAVEREAAGLLGSVTAQVLQESTLAEEDLPERLGNSLAGAAGGAYRDTAVSVYQQDGAGTWTLVGSNGSLPAGTRAELSPSFDRAQAERAAQEGAALWTRTQGGQRRCLLYQWEGGLLLAVDTDLTALLEAGEADYQWMVQGLTALAVLLTALSLAILCWITIGLRRALNGMERMAAGERGVRVALGGGDELASLADDINAFSDTLQELDRAQNELAQSYRRFVPERVLSLLGKTSIAEVDKQTFVSRHLATMMLSFHFPPQVYGKSGRELFDNINEIIGRTASIVTQKGGAVFNFAYNGYDAVFEEGSAAAVSTAVAVQQAVLEINKEREVDGRSPVVMRIALDEGNVMLGVVGDEDQIEPTSISSSFSITKHLMALCGRLEANILCTEAVVEAAERYGSRYMGKCREGGETVRIYEIFDGDPYDIRKVKESTGSLFSEGVYALYSRDFSRAKRIFLTLVHHNTGDGGARYYLYLADRLEKRPEEDITLDSGG</sequence>
<dbReference type="Proteomes" id="UP000823882">
    <property type="component" value="Unassembled WGS sequence"/>
</dbReference>
<evidence type="ECO:0000313" key="5">
    <source>
        <dbReference type="Proteomes" id="UP000823882"/>
    </source>
</evidence>
<dbReference type="Gene3D" id="3.30.70.1230">
    <property type="entry name" value="Nucleotide cyclase"/>
    <property type="match status" value="1"/>
</dbReference>
<dbReference type="GO" id="GO:0016020">
    <property type="term" value="C:membrane"/>
    <property type="evidence" value="ECO:0007669"/>
    <property type="project" value="InterPro"/>
</dbReference>
<keyword evidence="2" id="KW-0812">Transmembrane</keyword>
<feature type="coiled-coil region" evidence="1">
    <location>
        <begin position="572"/>
        <end position="602"/>
    </location>
</feature>
<dbReference type="SUPFAM" id="SSF55073">
    <property type="entry name" value="Nucleotide cyclase"/>
    <property type="match status" value="1"/>
</dbReference>
<feature type="transmembrane region" description="Helical" evidence="2">
    <location>
        <begin position="320"/>
        <end position="340"/>
    </location>
</feature>
<dbReference type="Pfam" id="PF00672">
    <property type="entry name" value="HAMP"/>
    <property type="match status" value="1"/>
</dbReference>
<dbReference type="SMART" id="SM00304">
    <property type="entry name" value="HAMP"/>
    <property type="match status" value="1"/>
</dbReference>
<comment type="caution">
    <text evidence="4">The sequence shown here is derived from an EMBL/GenBank/DDBJ whole genome shotgun (WGS) entry which is preliminary data.</text>
</comment>
<dbReference type="PROSITE" id="PS50885">
    <property type="entry name" value="HAMP"/>
    <property type="match status" value="1"/>
</dbReference>
<evidence type="ECO:0000256" key="2">
    <source>
        <dbReference type="SAM" id="Phobius"/>
    </source>
</evidence>
<keyword evidence="2" id="KW-0472">Membrane</keyword>
<organism evidence="4 5">
    <name type="scientific">Candidatus Intestinimonas pullistercoris</name>
    <dbReference type="NCBI Taxonomy" id="2838623"/>
    <lineage>
        <taxon>Bacteria</taxon>
        <taxon>Bacillati</taxon>
        <taxon>Bacillota</taxon>
        <taxon>Clostridia</taxon>
        <taxon>Eubacteriales</taxon>
        <taxon>Intestinimonas</taxon>
    </lineage>
</organism>
<feature type="domain" description="HAMP" evidence="3">
    <location>
        <begin position="539"/>
        <end position="591"/>
    </location>
</feature>
<name>A0A9D2P0I3_9FIRM</name>
<dbReference type="AlphaFoldDB" id="A0A9D2P0I3"/>
<gene>
    <name evidence="4" type="ORF">H9701_04875</name>
</gene>
<evidence type="ECO:0000313" key="4">
    <source>
        <dbReference type="EMBL" id="HJC40868.1"/>
    </source>
</evidence>
<dbReference type="InterPro" id="IPR029787">
    <property type="entry name" value="Nucleotide_cyclase"/>
</dbReference>
<dbReference type="Gene3D" id="6.10.340.10">
    <property type="match status" value="1"/>
</dbReference>